<dbReference type="GO" id="GO:0004402">
    <property type="term" value="F:histone acetyltransferase activity"/>
    <property type="evidence" value="ECO:0007669"/>
    <property type="project" value="InterPro"/>
</dbReference>
<dbReference type="OrthoDB" id="6021743at2759"/>
<dbReference type="PANTHER" id="PTHR15496:SF2">
    <property type="entry name" value="GENERAL TRANSCRIPTION FACTOR 3C POLYPEPTIDE 4"/>
    <property type="match status" value="1"/>
</dbReference>
<feature type="compositionally biased region" description="Polar residues" evidence="1">
    <location>
        <begin position="801"/>
        <end position="817"/>
    </location>
</feature>
<evidence type="ECO:0000259" key="2">
    <source>
        <dbReference type="Pfam" id="PF12657"/>
    </source>
</evidence>
<keyword evidence="5" id="KW-1185">Reference proteome</keyword>
<protein>
    <recommendedName>
        <fullName evidence="6">Transcription factor IIIC putative zinc-finger domain-containing protein</fullName>
    </recommendedName>
</protein>
<sequence length="865" mass="95330">MSDVTQLKCWPSCVRAIDWSQDGIIALASTEQVELLYPTIASYDSETDVSEWRHFDLKVPWFTNEELPRKDPAPLNIYSIGEEISLSYPIAISWSPPGLAKHRRCALAALTANLTLSIWAPNGKPLVPSNWDRRLIINDTLRDYFQDTLLTEESKVASKFEEKIRLRCRIRAFSWAPSIHCSNPKGIVGTQISWGRPVLAVADDDNHIVLLAVDSPASTIGSQDDWSAEVLHHFPIKMNSSGPIYERGTFEDLMQQQRHVSHLEWSPWVDKGTGLQSVVAYATNEEVRARTITRSQGSFVTGEEQVLARLELRFAGPMVWSPKVGGGGMLTLALFTNTEVVCLTISSEDGFVKKRASHHVDGRWDAISGIAWDTHRDDASSLHFSSQTTTTHTPTAALELSDSGLSSISTTEWPYWREQISGTQAHYSAHHDLKGHANAKVWGLGESPLGDFIAACHTVHPTDMIEYGTPSDRETTISISDMWARNDGVTFPTRAVSAEGIYYTIRRWIEKEVESAEELPALKGEVHQKLIAVYPSPQHSAKTNSPSNASFDSKDLNTLLECFKQKVFLEANTLKDRYEILASTICTPNDSNELPRTLIAFRLARALQDLPSFLSDDHTFSKSILEMSRQAINIVNDLIAEPDPDAEGEDDPIAESNAQPIPSRYIGEATETCTFCSSPIPFENLWLAYCTQGHEFIRCGISFLTIQAPGCTKKCGICDTLFLTDDFMARDGVLQVEAGSSEMSVDGDAGIEQDTKMGDAGDEAGTADSPTEMMEGGEAMNANVDAAQTPEQIEELDDVQASAQKGKNSAITSSRPISASEDHATTEASSKPKRKVRKRDVPVNLARVLFLGCDVCIYCGGKFVG</sequence>
<dbReference type="AlphaFoldDB" id="A0A6A6TSC9"/>
<dbReference type="Proteomes" id="UP000799324">
    <property type="component" value="Unassembled WGS sequence"/>
</dbReference>
<dbReference type="Pfam" id="PF12660">
    <property type="entry name" value="zf-TFIIIC"/>
    <property type="match status" value="1"/>
</dbReference>
<proteinExistence type="predicted"/>
<dbReference type="GO" id="GO:0006384">
    <property type="term" value="P:transcription initiation at RNA polymerase III promoter"/>
    <property type="evidence" value="ECO:0007669"/>
    <property type="project" value="InterPro"/>
</dbReference>
<evidence type="ECO:0000313" key="5">
    <source>
        <dbReference type="Proteomes" id="UP000799324"/>
    </source>
</evidence>
<accession>A0A6A6TSC9</accession>
<dbReference type="Pfam" id="PF12657">
    <property type="entry name" value="TFIIIC_delta"/>
    <property type="match status" value="1"/>
</dbReference>
<evidence type="ECO:0000256" key="1">
    <source>
        <dbReference type="SAM" id="MobiDB-lite"/>
    </source>
</evidence>
<dbReference type="EMBL" id="MU004292">
    <property type="protein sequence ID" value="KAF2661808.1"/>
    <property type="molecule type" value="Genomic_DNA"/>
</dbReference>
<dbReference type="InterPro" id="IPR024761">
    <property type="entry name" value="TFIIIC_delta_N"/>
</dbReference>
<name>A0A6A6TSC9_9PLEO</name>
<organism evidence="4 5">
    <name type="scientific">Lophiostoma macrostomum CBS 122681</name>
    <dbReference type="NCBI Taxonomy" id="1314788"/>
    <lineage>
        <taxon>Eukaryota</taxon>
        <taxon>Fungi</taxon>
        <taxon>Dikarya</taxon>
        <taxon>Ascomycota</taxon>
        <taxon>Pezizomycotina</taxon>
        <taxon>Dothideomycetes</taxon>
        <taxon>Pleosporomycetidae</taxon>
        <taxon>Pleosporales</taxon>
        <taxon>Lophiostomataceae</taxon>
        <taxon>Lophiostoma</taxon>
    </lineage>
</organism>
<feature type="domain" description="Transcription factor IIIC putative zinc-finger" evidence="3">
    <location>
        <begin position="669"/>
        <end position="863"/>
    </location>
</feature>
<evidence type="ECO:0008006" key="6">
    <source>
        <dbReference type="Google" id="ProtNLM"/>
    </source>
</evidence>
<feature type="region of interest" description="Disordered" evidence="1">
    <location>
        <begin position="741"/>
        <end position="774"/>
    </location>
</feature>
<gene>
    <name evidence="4" type="ORF">K491DRAFT_764778</name>
</gene>
<dbReference type="PANTHER" id="PTHR15496">
    <property type="entry name" value="GENERAL TRANSCRIPTION FACTOR 3C POLYPEPTIDE 4 FAMILY"/>
    <property type="match status" value="1"/>
</dbReference>
<feature type="domain" description="Transcription factor IIIC 90kDa subunit N-terminal" evidence="2">
    <location>
        <begin position="19"/>
        <end position="479"/>
    </location>
</feature>
<dbReference type="GO" id="GO:0000127">
    <property type="term" value="C:transcription factor TFIIIC complex"/>
    <property type="evidence" value="ECO:0007669"/>
    <property type="project" value="InterPro"/>
</dbReference>
<feature type="region of interest" description="Disordered" evidence="1">
    <location>
        <begin position="641"/>
        <end position="660"/>
    </location>
</feature>
<feature type="compositionally biased region" description="Acidic residues" evidence="1">
    <location>
        <begin position="641"/>
        <end position="653"/>
    </location>
</feature>
<evidence type="ECO:0000259" key="3">
    <source>
        <dbReference type="Pfam" id="PF12660"/>
    </source>
</evidence>
<dbReference type="InterPro" id="IPR024764">
    <property type="entry name" value="TFIIIC_Znf"/>
</dbReference>
<feature type="region of interest" description="Disordered" evidence="1">
    <location>
        <begin position="799"/>
        <end position="838"/>
    </location>
</feature>
<reference evidence="4" key="1">
    <citation type="journal article" date="2020" name="Stud. Mycol.">
        <title>101 Dothideomycetes genomes: a test case for predicting lifestyles and emergence of pathogens.</title>
        <authorList>
            <person name="Haridas S."/>
            <person name="Albert R."/>
            <person name="Binder M."/>
            <person name="Bloem J."/>
            <person name="Labutti K."/>
            <person name="Salamov A."/>
            <person name="Andreopoulos B."/>
            <person name="Baker S."/>
            <person name="Barry K."/>
            <person name="Bills G."/>
            <person name="Bluhm B."/>
            <person name="Cannon C."/>
            <person name="Castanera R."/>
            <person name="Culley D."/>
            <person name="Daum C."/>
            <person name="Ezra D."/>
            <person name="Gonzalez J."/>
            <person name="Henrissat B."/>
            <person name="Kuo A."/>
            <person name="Liang C."/>
            <person name="Lipzen A."/>
            <person name="Lutzoni F."/>
            <person name="Magnuson J."/>
            <person name="Mondo S."/>
            <person name="Nolan M."/>
            <person name="Ohm R."/>
            <person name="Pangilinan J."/>
            <person name="Park H.-J."/>
            <person name="Ramirez L."/>
            <person name="Alfaro M."/>
            <person name="Sun H."/>
            <person name="Tritt A."/>
            <person name="Yoshinaga Y."/>
            <person name="Zwiers L.-H."/>
            <person name="Turgeon B."/>
            <person name="Goodwin S."/>
            <person name="Spatafora J."/>
            <person name="Crous P."/>
            <person name="Grigoriev I."/>
        </authorList>
    </citation>
    <scope>NUCLEOTIDE SEQUENCE</scope>
    <source>
        <strain evidence="4">CBS 122681</strain>
    </source>
</reference>
<dbReference type="InterPro" id="IPR044230">
    <property type="entry name" value="GTF3C4"/>
</dbReference>
<evidence type="ECO:0000313" key="4">
    <source>
        <dbReference type="EMBL" id="KAF2661808.1"/>
    </source>
</evidence>